<dbReference type="PANTHER" id="PTHR47970">
    <property type="entry name" value="KINESIN-LIKE PROTEIN KIF11"/>
    <property type="match status" value="1"/>
</dbReference>
<organism evidence="9 10">
    <name type="scientific">Priapulus caudatus</name>
    <name type="common">Priapulid worm</name>
    <dbReference type="NCBI Taxonomy" id="37621"/>
    <lineage>
        <taxon>Eukaryota</taxon>
        <taxon>Metazoa</taxon>
        <taxon>Ecdysozoa</taxon>
        <taxon>Scalidophora</taxon>
        <taxon>Priapulida</taxon>
        <taxon>Priapulimorpha</taxon>
        <taxon>Priapulimorphida</taxon>
        <taxon>Priapulidae</taxon>
        <taxon>Priapulus</taxon>
    </lineage>
</organism>
<keyword evidence="4" id="KW-0067">ATP-binding</keyword>
<keyword evidence="3" id="KW-0547">Nucleotide-binding</keyword>
<dbReference type="Proteomes" id="UP000695022">
    <property type="component" value="Unplaced"/>
</dbReference>
<dbReference type="InterPro" id="IPR047149">
    <property type="entry name" value="KIF11-like"/>
</dbReference>
<keyword evidence="9" id="KW-1185">Reference proteome</keyword>
<evidence type="ECO:0000313" key="10">
    <source>
        <dbReference type="RefSeq" id="XP_014680176.1"/>
    </source>
</evidence>
<keyword evidence="2" id="KW-0963">Cytoplasm</keyword>
<dbReference type="SMART" id="SM00129">
    <property type="entry name" value="KISc"/>
    <property type="match status" value="1"/>
</dbReference>
<reference evidence="10" key="1">
    <citation type="submission" date="2025-08" db="UniProtKB">
        <authorList>
            <consortium name="RefSeq"/>
        </authorList>
    </citation>
    <scope>IDENTIFICATION</scope>
</reference>
<comment type="caution">
    <text evidence="7">Lacks conserved residue(s) required for the propagation of feature annotation.</text>
</comment>
<name>A0ABM1F6V5_PRICU</name>
<comment type="similarity">
    <text evidence="7">Belongs to the TRAFAC class myosin-kinesin ATPase superfamily. Kinesin family.</text>
</comment>
<dbReference type="GeneID" id="106820143"/>
<dbReference type="SUPFAM" id="SSF52540">
    <property type="entry name" value="P-loop containing nucleoside triphosphate hydrolases"/>
    <property type="match status" value="1"/>
</dbReference>
<dbReference type="InterPro" id="IPR001752">
    <property type="entry name" value="Kinesin_motor_dom"/>
</dbReference>
<dbReference type="Gene3D" id="3.40.850.10">
    <property type="entry name" value="Kinesin motor domain"/>
    <property type="match status" value="1"/>
</dbReference>
<evidence type="ECO:0000256" key="1">
    <source>
        <dbReference type="ARBA" id="ARBA00004245"/>
    </source>
</evidence>
<dbReference type="PANTHER" id="PTHR47970:SF12">
    <property type="entry name" value="KINESIN FAMILY MEMBER 11"/>
    <property type="match status" value="1"/>
</dbReference>
<evidence type="ECO:0000256" key="6">
    <source>
        <dbReference type="ARBA" id="ARBA00023212"/>
    </source>
</evidence>
<feature type="domain" description="Kinesin motor" evidence="8">
    <location>
        <begin position="1"/>
        <end position="161"/>
    </location>
</feature>
<keyword evidence="5" id="KW-0505">Motor protein</keyword>
<proteinExistence type="inferred from homology"/>
<evidence type="ECO:0000256" key="4">
    <source>
        <dbReference type="ARBA" id="ARBA00022840"/>
    </source>
</evidence>
<dbReference type="PROSITE" id="PS50067">
    <property type="entry name" value="KINESIN_MOTOR_2"/>
    <property type="match status" value="1"/>
</dbReference>
<comment type="subcellular location">
    <subcellularLocation>
        <location evidence="1">Cytoplasm</location>
        <location evidence="1">Cytoskeleton</location>
    </subcellularLocation>
</comment>
<evidence type="ECO:0000313" key="9">
    <source>
        <dbReference type="Proteomes" id="UP000695022"/>
    </source>
</evidence>
<evidence type="ECO:0000256" key="3">
    <source>
        <dbReference type="ARBA" id="ARBA00022741"/>
    </source>
</evidence>
<gene>
    <name evidence="10" type="primary">LOC106820143</name>
</gene>
<evidence type="ECO:0000256" key="7">
    <source>
        <dbReference type="PROSITE-ProRule" id="PRU00283"/>
    </source>
</evidence>
<accession>A0ABM1F6V5</accession>
<dbReference type="Pfam" id="PF00225">
    <property type="entry name" value="Kinesin"/>
    <property type="match status" value="1"/>
</dbReference>
<dbReference type="InterPro" id="IPR036961">
    <property type="entry name" value="Kinesin_motor_dom_sf"/>
</dbReference>
<protein>
    <submittedName>
        <fullName evidence="10">Kinesin-like protein KIF11</fullName>
    </submittedName>
</protein>
<sequence length="161" mass="18245">MQEWINVITQVHAMETYTMEGERTAEQHISWDKDSLAGIIPRSVHQIFDTLTNQPAEFAVKVSYLELYNEELIDLLSSSGSDKRMRLFDDSANKGSVVIQGLEEITLVSKDEVYNIMKRGALKRKTAATLAPPRDMRPLPAYNCQPASTQKLFINNILQQS</sequence>
<dbReference type="RefSeq" id="XP_014680176.1">
    <property type="nucleotide sequence ID" value="XM_014824690.1"/>
</dbReference>
<evidence type="ECO:0000256" key="5">
    <source>
        <dbReference type="ARBA" id="ARBA00023175"/>
    </source>
</evidence>
<feature type="non-terminal residue" evidence="10">
    <location>
        <position position="161"/>
    </location>
</feature>
<evidence type="ECO:0000256" key="2">
    <source>
        <dbReference type="ARBA" id="ARBA00022490"/>
    </source>
</evidence>
<evidence type="ECO:0000259" key="8">
    <source>
        <dbReference type="PROSITE" id="PS50067"/>
    </source>
</evidence>
<keyword evidence="6" id="KW-0206">Cytoskeleton</keyword>
<dbReference type="InterPro" id="IPR027417">
    <property type="entry name" value="P-loop_NTPase"/>
</dbReference>